<dbReference type="InterPro" id="IPR020568">
    <property type="entry name" value="Ribosomal_Su5_D2-typ_SF"/>
</dbReference>
<protein>
    <recommendedName>
        <fullName evidence="11 12">DNA repair protein RadA</fullName>
    </recommendedName>
</protein>
<dbReference type="GO" id="GO:0008270">
    <property type="term" value="F:zinc ion binding"/>
    <property type="evidence" value="ECO:0007669"/>
    <property type="project" value="UniProtKB-KW"/>
</dbReference>
<dbReference type="EMBL" id="AP019831">
    <property type="protein sequence ID" value="BBM44815.1"/>
    <property type="molecule type" value="Genomic_DNA"/>
</dbReference>
<comment type="domain">
    <text evidence="11">The middle region has homology to RecA with ATPase motifs including the RadA KNRFG motif, while the C-terminus is homologous to Lon protease.</text>
</comment>
<feature type="binding site" evidence="11">
    <location>
        <begin position="94"/>
        <end position="101"/>
    </location>
    <ligand>
        <name>ATP</name>
        <dbReference type="ChEBI" id="CHEBI:30616"/>
    </ligand>
</feature>
<dbReference type="GO" id="GO:0005524">
    <property type="term" value="F:ATP binding"/>
    <property type="evidence" value="ECO:0007669"/>
    <property type="project" value="UniProtKB-UniRule"/>
</dbReference>
<comment type="function">
    <text evidence="13">DNA-dependent ATPase involved in processing of recombination intermediates, plays a role in repairing DNA breaks. Stimulates the branch migration of RecA-mediated strand transfer reactions, allowing the 3' invading strand to extend heteroduplex DNA faster. Binds ssDNA in the presence of ADP but not other nucleotides, has ATPase activity that is stimulated by ssDNA and various branched DNA structures, but inhibited by SSB. Does not have RecA's homology-searching function.</text>
</comment>
<dbReference type="GO" id="GO:0004252">
    <property type="term" value="F:serine-type endopeptidase activity"/>
    <property type="evidence" value="ECO:0007669"/>
    <property type="project" value="InterPro"/>
</dbReference>
<evidence type="ECO:0000256" key="5">
    <source>
        <dbReference type="ARBA" id="ARBA00022801"/>
    </source>
</evidence>
<comment type="function">
    <text evidence="11">Plays a role in repairing double-strand DNA breaks, probably involving stabilizing or processing branched DNA or blocked replication forks.</text>
</comment>
<evidence type="ECO:0000256" key="11">
    <source>
        <dbReference type="HAMAP-Rule" id="MF_01498"/>
    </source>
</evidence>
<dbReference type="GO" id="GO:0140664">
    <property type="term" value="F:ATP-dependent DNA damage sensor activity"/>
    <property type="evidence" value="ECO:0007669"/>
    <property type="project" value="InterPro"/>
</dbReference>
<evidence type="ECO:0000256" key="1">
    <source>
        <dbReference type="ARBA" id="ARBA00022723"/>
    </source>
</evidence>
<dbReference type="GO" id="GO:0003684">
    <property type="term" value="F:damaged DNA binding"/>
    <property type="evidence" value="ECO:0007669"/>
    <property type="project" value="InterPro"/>
</dbReference>
<dbReference type="Pfam" id="PF13481">
    <property type="entry name" value="AAA_25"/>
    <property type="match status" value="1"/>
</dbReference>
<evidence type="ECO:0000256" key="12">
    <source>
        <dbReference type="NCBIfam" id="TIGR00416"/>
    </source>
</evidence>
<dbReference type="PRINTS" id="PR01874">
    <property type="entry name" value="DNAREPAIRADA"/>
</dbReference>
<accession>A0A510K2Q3</accession>
<dbReference type="SUPFAM" id="SSF52540">
    <property type="entry name" value="P-loop containing nucleoside triphosphate hydrolases"/>
    <property type="match status" value="1"/>
</dbReference>
<organism evidence="15 16">
    <name type="scientific">Leptotrichia trevisanii</name>
    <dbReference type="NCBI Taxonomy" id="109328"/>
    <lineage>
        <taxon>Bacteria</taxon>
        <taxon>Fusobacteriati</taxon>
        <taxon>Fusobacteriota</taxon>
        <taxon>Fusobacteriia</taxon>
        <taxon>Fusobacteriales</taxon>
        <taxon>Leptotrichiaceae</taxon>
        <taxon>Leptotrichia</taxon>
    </lineage>
</organism>
<feature type="short sequence motif" description="RadA KNRFG motif" evidence="11">
    <location>
        <begin position="250"/>
        <end position="254"/>
    </location>
</feature>
<evidence type="ECO:0000256" key="10">
    <source>
        <dbReference type="ARBA" id="ARBA00023204"/>
    </source>
</evidence>
<dbReference type="InterPro" id="IPR008269">
    <property type="entry name" value="Lon_proteolytic"/>
</dbReference>
<comment type="similarity">
    <text evidence="11 13">Belongs to the RecA family. RadA subfamily.</text>
</comment>
<dbReference type="CDD" id="cd01121">
    <property type="entry name" value="RadA_SMS_N"/>
    <property type="match status" value="1"/>
</dbReference>
<dbReference type="PANTHER" id="PTHR32472:SF10">
    <property type="entry name" value="DNA REPAIR PROTEIN RADA-LIKE PROTEIN"/>
    <property type="match status" value="1"/>
</dbReference>
<dbReference type="NCBIfam" id="TIGR00416">
    <property type="entry name" value="sms"/>
    <property type="match status" value="1"/>
</dbReference>
<dbReference type="InterPro" id="IPR014721">
    <property type="entry name" value="Ribsml_uS5_D2-typ_fold_subgr"/>
</dbReference>
<keyword evidence="16" id="KW-1185">Reference proteome</keyword>
<dbReference type="InterPro" id="IPR020588">
    <property type="entry name" value="RecA_ATP-bd"/>
</dbReference>
<evidence type="ECO:0000313" key="15">
    <source>
        <dbReference type="EMBL" id="BBM44815.1"/>
    </source>
</evidence>
<dbReference type="InterPro" id="IPR004504">
    <property type="entry name" value="DNA_repair_RadA"/>
</dbReference>
<evidence type="ECO:0000256" key="4">
    <source>
        <dbReference type="ARBA" id="ARBA00022771"/>
    </source>
</evidence>
<evidence type="ECO:0000313" key="16">
    <source>
        <dbReference type="Proteomes" id="UP000422644"/>
    </source>
</evidence>
<evidence type="ECO:0000256" key="7">
    <source>
        <dbReference type="ARBA" id="ARBA00022840"/>
    </source>
</evidence>
<dbReference type="OrthoDB" id="9803906at2"/>
<feature type="domain" description="RecA family profile 1" evidence="14">
    <location>
        <begin position="65"/>
        <end position="213"/>
    </location>
</feature>
<evidence type="ECO:0000256" key="13">
    <source>
        <dbReference type="RuleBase" id="RU003555"/>
    </source>
</evidence>
<dbReference type="HAMAP" id="MF_01498">
    <property type="entry name" value="RadA_bact"/>
    <property type="match status" value="1"/>
</dbReference>
<keyword evidence="1 11" id="KW-0479">Metal-binding</keyword>
<dbReference type="PROSITE" id="PS50162">
    <property type="entry name" value="RECA_2"/>
    <property type="match status" value="1"/>
</dbReference>
<dbReference type="GO" id="GO:0000725">
    <property type="term" value="P:recombinational repair"/>
    <property type="evidence" value="ECO:0007669"/>
    <property type="project" value="UniProtKB-UniRule"/>
</dbReference>
<keyword evidence="5" id="KW-0378">Hydrolase</keyword>
<dbReference type="Pfam" id="PF05362">
    <property type="entry name" value="Lon_C"/>
    <property type="match status" value="1"/>
</dbReference>
<dbReference type="SMART" id="SM00382">
    <property type="entry name" value="AAA"/>
    <property type="match status" value="1"/>
</dbReference>
<gene>
    <name evidence="11 15" type="primary">radA</name>
    <name evidence="15" type="ORF">JMUB3870_0933</name>
</gene>
<proteinExistence type="inferred from homology"/>
<keyword evidence="6 13" id="KW-0862">Zinc</keyword>
<dbReference type="PANTHER" id="PTHR32472">
    <property type="entry name" value="DNA REPAIR PROTEIN RADA"/>
    <property type="match status" value="1"/>
</dbReference>
<dbReference type="Gene3D" id="3.30.230.10">
    <property type="match status" value="1"/>
</dbReference>
<keyword evidence="3 11" id="KW-0227">DNA damage</keyword>
<keyword evidence="10 11" id="KW-0234">DNA repair</keyword>
<reference evidence="15 16" key="1">
    <citation type="submission" date="2019-07" db="EMBL/GenBank/DDBJ databases">
        <title>Complete Genome Sequence of Leptotrichia trevisanii Strain JMUB3870.</title>
        <authorList>
            <person name="Watanabe S."/>
            <person name="Cui L."/>
        </authorList>
    </citation>
    <scope>NUCLEOTIDE SEQUENCE [LARGE SCALE GENOMIC DNA]</scope>
    <source>
        <strain evidence="15 16">JMUB3870</strain>
    </source>
</reference>
<evidence type="ECO:0000256" key="3">
    <source>
        <dbReference type="ARBA" id="ARBA00022763"/>
    </source>
</evidence>
<dbReference type="Gene3D" id="3.40.50.300">
    <property type="entry name" value="P-loop containing nucleotide triphosphate hydrolases"/>
    <property type="match status" value="1"/>
</dbReference>
<keyword evidence="7 11" id="KW-0067">ATP-binding</keyword>
<keyword evidence="4 13" id="KW-0863">Zinc-finger</keyword>
<dbReference type="AlphaFoldDB" id="A0A510K2Q3"/>
<dbReference type="InterPro" id="IPR003593">
    <property type="entry name" value="AAA+_ATPase"/>
</dbReference>
<dbReference type="GO" id="GO:0005829">
    <property type="term" value="C:cytosol"/>
    <property type="evidence" value="ECO:0007669"/>
    <property type="project" value="TreeGrafter"/>
</dbReference>
<dbReference type="RefSeq" id="WP_155282580.1">
    <property type="nucleotide sequence ID" value="NZ_AP019831.1"/>
</dbReference>
<dbReference type="FunFam" id="3.40.50.300:FF:000050">
    <property type="entry name" value="DNA repair protein RadA"/>
    <property type="match status" value="1"/>
</dbReference>
<evidence type="ECO:0000256" key="8">
    <source>
        <dbReference type="ARBA" id="ARBA00023016"/>
    </source>
</evidence>
<dbReference type="InterPro" id="IPR027417">
    <property type="entry name" value="P-loop_NTPase"/>
</dbReference>
<sequence>MAVKKGKTKYICSECGYSSLKWLGRCPNCDSWGTFEEEIDIKSTFKNVESKEVSISKITEIEIEKEFRMVTPFEEFDRVLGGGLIKGEVVLITGSPGIGKSTFLLQLSQEYAKIGNVFYVSGEESPRQIKQRAERVNVKSENLYILNDTNIEKIESVILKDKPKVVVIDSIQTLYSENVNSIPGSVTQIRETTLKIIEIAKKNEIAFYIVGHVTKDGKLAGPKLLEHMVDAVLQIEGEENSYYRIIRSIKNRYGSTNEISIFDMKENGISEVKNPSEFFISDRDEKNIGSIIVPIFEGSRVFLFEVQSLLGTPNFGMPRRTVEGYDKTRVEILSAVLSRSLKVDVNSKDIYINIPGGIDLNDRSSDLAVVFSLLSSVKGVPISQKIAAIGELGLRGEVRKVSFIKNRVNELEKLGFSGVYLPKSHQADFEKEKTKIKLNYISNISELVERIR</sequence>
<name>A0A510K2Q3_9FUSO</name>
<keyword evidence="2 11" id="KW-0547">Nucleotide-binding</keyword>
<dbReference type="Proteomes" id="UP000422644">
    <property type="component" value="Chromosome"/>
</dbReference>
<dbReference type="InterPro" id="IPR041166">
    <property type="entry name" value="Rubredoxin_2"/>
</dbReference>
<evidence type="ECO:0000256" key="2">
    <source>
        <dbReference type="ARBA" id="ARBA00022741"/>
    </source>
</evidence>
<dbReference type="GO" id="GO:0004176">
    <property type="term" value="F:ATP-dependent peptidase activity"/>
    <property type="evidence" value="ECO:0007669"/>
    <property type="project" value="InterPro"/>
</dbReference>
<evidence type="ECO:0000259" key="14">
    <source>
        <dbReference type="PROSITE" id="PS50162"/>
    </source>
</evidence>
<dbReference type="GO" id="GO:0006508">
    <property type="term" value="P:proteolysis"/>
    <property type="evidence" value="ECO:0007669"/>
    <property type="project" value="InterPro"/>
</dbReference>
<keyword evidence="9 11" id="KW-0238">DNA-binding</keyword>
<feature type="region of interest" description="Lon-protease-like" evidence="11">
    <location>
        <begin position="349"/>
        <end position="452"/>
    </location>
</feature>
<dbReference type="SUPFAM" id="SSF54211">
    <property type="entry name" value="Ribosomal protein S5 domain 2-like"/>
    <property type="match status" value="1"/>
</dbReference>
<evidence type="ECO:0000256" key="6">
    <source>
        <dbReference type="ARBA" id="ARBA00022833"/>
    </source>
</evidence>
<evidence type="ECO:0000256" key="9">
    <source>
        <dbReference type="ARBA" id="ARBA00023125"/>
    </source>
</evidence>
<dbReference type="Pfam" id="PF18073">
    <property type="entry name" value="Zn_ribbon_LapB"/>
    <property type="match status" value="1"/>
</dbReference>
<keyword evidence="8 11" id="KW-0346">Stress response</keyword>